<name>A0A6J4KW62_9BACT</name>
<sequence>GGGQQAGRIRHTPRRRVRAHGRHPPHRRRPARGCRVAGRALGRGHQLRRADGGQLAHPHRPGPPRHRAHHPAGRVPPPARRRLPPQRPPRRDGGDEPRRADRGPGEGPGRAHPRHGPGGLPNARRLAGREDDLHRRHRLRNGDAAGRIGRRACPQRPRGAAHGGDRALAGRTPPVGGKQPGQHRHRPRRRHPGPHRHAPRRRPPVPPRRHARRTPRHRLPADDRRRARVRRGGHARACPGPDPRRQLGRGRPRPRRLRAGPGRPHRLRRAPGPQPGRRPGPRRGHDHALLRRRRRPGRHRVREKKCGSAL</sequence>
<evidence type="ECO:0000256" key="1">
    <source>
        <dbReference type="SAM" id="MobiDB-lite"/>
    </source>
</evidence>
<protein>
    <submittedName>
        <fullName evidence="2">Uncharacterized protein</fullName>
    </submittedName>
</protein>
<feature type="non-terminal residue" evidence="2">
    <location>
        <position position="310"/>
    </location>
</feature>
<accession>A0A6J4KW62</accession>
<reference evidence="2" key="1">
    <citation type="submission" date="2020-02" db="EMBL/GenBank/DDBJ databases">
        <authorList>
            <person name="Meier V. D."/>
        </authorList>
    </citation>
    <scope>NUCLEOTIDE SEQUENCE</scope>
    <source>
        <strain evidence="2">AVDCRST_MAG89</strain>
    </source>
</reference>
<feature type="compositionally biased region" description="Basic residues" evidence="1">
    <location>
        <begin position="246"/>
        <end position="269"/>
    </location>
</feature>
<evidence type="ECO:0000313" key="2">
    <source>
        <dbReference type="EMBL" id="CAA9317310.1"/>
    </source>
</evidence>
<feature type="compositionally biased region" description="Basic residues" evidence="1">
    <location>
        <begin position="181"/>
        <end position="218"/>
    </location>
</feature>
<feature type="non-terminal residue" evidence="2">
    <location>
        <position position="1"/>
    </location>
</feature>
<gene>
    <name evidence="2" type="ORF">AVDCRST_MAG89-1471</name>
</gene>
<dbReference type="EMBL" id="CADCTV010000322">
    <property type="protein sequence ID" value="CAA9317310.1"/>
    <property type="molecule type" value="Genomic_DNA"/>
</dbReference>
<feature type="region of interest" description="Disordered" evidence="1">
    <location>
        <begin position="1"/>
        <end position="310"/>
    </location>
</feature>
<organism evidence="2">
    <name type="scientific">uncultured Gemmatimonadota bacterium</name>
    <dbReference type="NCBI Taxonomy" id="203437"/>
    <lineage>
        <taxon>Bacteria</taxon>
        <taxon>Pseudomonadati</taxon>
        <taxon>Gemmatimonadota</taxon>
        <taxon>environmental samples</taxon>
    </lineage>
</organism>
<feature type="compositionally biased region" description="Basic residues" evidence="1">
    <location>
        <begin position="8"/>
        <end position="32"/>
    </location>
</feature>
<feature type="compositionally biased region" description="Basic residues" evidence="1">
    <location>
        <begin position="279"/>
        <end position="303"/>
    </location>
</feature>
<feature type="compositionally biased region" description="Basic residues" evidence="1">
    <location>
        <begin position="57"/>
        <end position="72"/>
    </location>
</feature>
<dbReference type="AlphaFoldDB" id="A0A6J4KW62"/>
<feature type="compositionally biased region" description="Basic and acidic residues" evidence="1">
    <location>
        <begin position="89"/>
        <end position="104"/>
    </location>
</feature>
<proteinExistence type="predicted"/>